<protein>
    <submittedName>
        <fullName evidence="4">Pentatricopeptide repeat-containing protein</fullName>
    </submittedName>
</protein>
<proteinExistence type="inferred from homology"/>
<evidence type="ECO:0000313" key="5">
    <source>
        <dbReference type="Proteomes" id="UP001140949"/>
    </source>
</evidence>
<feature type="repeat" description="PPR" evidence="3">
    <location>
        <begin position="181"/>
        <end position="215"/>
    </location>
</feature>
<evidence type="ECO:0000313" key="4">
    <source>
        <dbReference type="EMBL" id="KAJ6828359.1"/>
    </source>
</evidence>
<evidence type="ECO:0000256" key="3">
    <source>
        <dbReference type="PROSITE-ProRule" id="PRU00708"/>
    </source>
</evidence>
<dbReference type="GO" id="GO:0005739">
    <property type="term" value="C:mitochondrion"/>
    <property type="evidence" value="ECO:0007669"/>
    <property type="project" value="TreeGrafter"/>
</dbReference>
<dbReference type="FunFam" id="1.25.40.10:FF:000516">
    <property type="entry name" value="Pentatricopeptide repeat-containing protein"/>
    <property type="match status" value="1"/>
</dbReference>
<dbReference type="Pfam" id="PF13041">
    <property type="entry name" value="PPR_2"/>
    <property type="match status" value="1"/>
</dbReference>
<dbReference type="FunFam" id="1.25.40.10:FF:000253">
    <property type="entry name" value="Pentatricopeptide repeat-containing protein"/>
    <property type="match status" value="1"/>
</dbReference>
<dbReference type="PANTHER" id="PTHR45717">
    <property type="entry name" value="OS12G0527900 PROTEIN"/>
    <property type="match status" value="1"/>
</dbReference>
<dbReference type="Gene3D" id="1.25.40.10">
    <property type="entry name" value="Tetratricopeptide repeat domain"/>
    <property type="match status" value="3"/>
</dbReference>
<dbReference type="NCBIfam" id="TIGR00756">
    <property type="entry name" value="PPR"/>
    <property type="match status" value="1"/>
</dbReference>
<dbReference type="SUPFAM" id="SSF48452">
    <property type="entry name" value="TPR-like"/>
    <property type="match status" value="1"/>
</dbReference>
<evidence type="ECO:0000256" key="1">
    <source>
        <dbReference type="ARBA" id="ARBA00007626"/>
    </source>
</evidence>
<dbReference type="Pfam" id="PF01535">
    <property type="entry name" value="PPR"/>
    <property type="match status" value="5"/>
</dbReference>
<dbReference type="InterPro" id="IPR002885">
    <property type="entry name" value="PPR_rpt"/>
</dbReference>
<dbReference type="InterPro" id="IPR011990">
    <property type="entry name" value="TPR-like_helical_dom_sf"/>
</dbReference>
<sequence>MLLQTSASASSLFHLSSAAVTATTSSSSLLLPLRLRSSPAAAVSVRPYPLGIRCSISQVHSYGTVDYERRPALKWSSLYRRISTMDDPSLGSASVLDRWEEDEMGPDRRLVKWDLCRVAKELRKFRRFKLALQVYEWMVAQGGRFTFTSSDMAIQLDLISKVRGIEHAEEYFSTLKDELKDKRTYGALLNAYGQAKMKEKAEAIVETMKAKGYANDALPFNVMMTLYMNVGEHEKVQMTINEMKEKNVNFDIYSYNIWITTCAAMENLGEMERVVETMTADSSISANWTTYSTLATMYIKFDHLEKAESCLKEVEARVTGRDRIPFNYLLGLYSSLGKREEVYRVWNWYKSTFPSMLNLGYQTMLSSLIKMGDIKGAEEIYEDWLSVTSNYDPRICQIPMGWYARQGLVDKAKGLLDRLIEKGGKPKPITWEILAEGYMKEGQVSEALSCLKKAADYERFSKWRPRPANVANILAVCREEDNSEGVDLLMDVLRSRGCLEREEYKTLIST</sequence>
<comment type="caution">
    <text evidence="4">The sequence shown here is derived from an EMBL/GenBank/DDBJ whole genome shotgun (WGS) entry which is preliminary data.</text>
</comment>
<gene>
    <name evidence="4" type="ORF">M6B38_363050</name>
</gene>
<name>A0AAX6GI23_IRIPA</name>
<accession>A0AAX6GI23</accession>
<dbReference type="GO" id="GO:0003729">
    <property type="term" value="F:mRNA binding"/>
    <property type="evidence" value="ECO:0007669"/>
    <property type="project" value="UniProtKB-ARBA"/>
</dbReference>
<dbReference type="AlphaFoldDB" id="A0AAX6GI23"/>
<dbReference type="Proteomes" id="UP001140949">
    <property type="component" value="Unassembled WGS sequence"/>
</dbReference>
<reference evidence="4" key="1">
    <citation type="journal article" date="2023" name="GigaByte">
        <title>Genome assembly of the bearded iris, Iris pallida Lam.</title>
        <authorList>
            <person name="Bruccoleri R.E."/>
            <person name="Oakeley E.J."/>
            <person name="Faust A.M.E."/>
            <person name="Altorfer M."/>
            <person name="Dessus-Babus S."/>
            <person name="Burckhardt D."/>
            <person name="Oertli M."/>
            <person name="Naumann U."/>
            <person name="Petersen F."/>
            <person name="Wong J."/>
        </authorList>
    </citation>
    <scope>NUCLEOTIDE SEQUENCE</scope>
    <source>
        <strain evidence="4">GSM-AAB239-AS_SAM_17_03QT</strain>
    </source>
</reference>
<dbReference type="PROSITE" id="PS51375">
    <property type="entry name" value="PPR"/>
    <property type="match status" value="1"/>
</dbReference>
<keyword evidence="5" id="KW-1185">Reference proteome</keyword>
<comment type="similarity">
    <text evidence="1">Belongs to the PPR family. P subfamily.</text>
</comment>
<dbReference type="EMBL" id="JANAVB010019400">
    <property type="protein sequence ID" value="KAJ6828359.1"/>
    <property type="molecule type" value="Genomic_DNA"/>
</dbReference>
<reference evidence="4" key="2">
    <citation type="submission" date="2023-04" db="EMBL/GenBank/DDBJ databases">
        <authorList>
            <person name="Bruccoleri R.E."/>
            <person name="Oakeley E.J."/>
            <person name="Faust A.-M."/>
            <person name="Dessus-Babus S."/>
            <person name="Altorfer M."/>
            <person name="Burckhardt D."/>
            <person name="Oertli M."/>
            <person name="Naumann U."/>
            <person name="Petersen F."/>
            <person name="Wong J."/>
        </authorList>
    </citation>
    <scope>NUCLEOTIDE SEQUENCE</scope>
    <source>
        <strain evidence="4">GSM-AAB239-AS_SAM_17_03QT</strain>
        <tissue evidence="4">Leaf</tissue>
    </source>
</reference>
<keyword evidence="2" id="KW-0677">Repeat</keyword>
<evidence type="ECO:0000256" key="2">
    <source>
        <dbReference type="ARBA" id="ARBA00022737"/>
    </source>
</evidence>
<organism evidence="4 5">
    <name type="scientific">Iris pallida</name>
    <name type="common">Sweet iris</name>
    <dbReference type="NCBI Taxonomy" id="29817"/>
    <lineage>
        <taxon>Eukaryota</taxon>
        <taxon>Viridiplantae</taxon>
        <taxon>Streptophyta</taxon>
        <taxon>Embryophyta</taxon>
        <taxon>Tracheophyta</taxon>
        <taxon>Spermatophyta</taxon>
        <taxon>Magnoliopsida</taxon>
        <taxon>Liliopsida</taxon>
        <taxon>Asparagales</taxon>
        <taxon>Iridaceae</taxon>
        <taxon>Iridoideae</taxon>
        <taxon>Irideae</taxon>
        <taxon>Iris</taxon>
    </lineage>
</organism>
<dbReference type="PANTHER" id="PTHR45717:SF3">
    <property type="entry name" value="OS04G0544400 PROTEIN"/>
    <property type="match status" value="1"/>
</dbReference>